<dbReference type="CDD" id="cd07302">
    <property type="entry name" value="CHD"/>
    <property type="match status" value="1"/>
</dbReference>
<dbReference type="NCBIfam" id="TIGR00229">
    <property type="entry name" value="sensory_box"/>
    <property type="match status" value="1"/>
</dbReference>
<dbReference type="Gene3D" id="3.30.70.1230">
    <property type="entry name" value="Nucleotide cyclase"/>
    <property type="match status" value="1"/>
</dbReference>
<sequence length="633" mass="71369">MLKDLGEELHSLSEALKRISSQLHEHTRELERAVEGTYAHDLSDPRVQLLSKTLMVSRRADLDLSRLSQRLLSLRERLANHEAAALEREHEELRSSITVLKRERHELETLYEIARTLNSTLEFDEVLRLVMDQVISFVGAERGFLVLLNEQGELEFKIARTKDARSLERDAFNLGISQSTVNRVVQTRQPILTSDAQEDQDLKDQRSIIENRIRSIMCAPLVVRDRCIGAVYVDSRISANLFGHQQRDLLFAFCHQAAIAIDNARLFADLQRTLRQVNEDKQYMDNIFASIANGVITTDPEGVITTFNRAAGAILKLDERSALGRHYREVLAARPELGLIDLLQDALVHHEHGTRVPAAFEGEVAGLGWVNMNFYVSALRDEHGHHIGTALVIDDRTDLKRAQAEAREIKSLFGRYVHPSVVKRLIEDPRSLKLGGETREITVISADLRGYTTLAERLPPEQTMNLLNNYLDLMVEAVWDEGGTLTAFWGDELMAIFNAPLEQEDHPLRAVRAAWKMRQAILDYCQRHPNEVPVKFGIGVNTGLAIVGNIGSRGRLQNYTAIGDTVNVAARLQSHADDNNIFLNASTFYRVRQHVRIDHVGTLTVKNRSEPLEVMRLTGVYSLSGSGSRQTSP</sequence>
<organism evidence="5">
    <name type="scientific">Thermogemmatispora argillosa</name>
    <dbReference type="NCBI Taxonomy" id="2045280"/>
    <lineage>
        <taxon>Bacteria</taxon>
        <taxon>Bacillati</taxon>
        <taxon>Chloroflexota</taxon>
        <taxon>Ktedonobacteria</taxon>
        <taxon>Thermogemmatisporales</taxon>
        <taxon>Thermogemmatisporaceae</taxon>
        <taxon>Thermogemmatispora</taxon>
    </lineage>
</organism>
<reference evidence="5" key="1">
    <citation type="submission" date="2018-12" db="EMBL/GenBank/DDBJ databases">
        <title>Novel natural products biosynthetic potential of the class Ktedonobacteria.</title>
        <authorList>
            <person name="Zheng Y."/>
            <person name="Saitou A."/>
            <person name="Wang C.M."/>
            <person name="Toyoda A."/>
            <person name="Minakuchi Y."/>
            <person name="Sekiguchi Y."/>
            <person name="Ueda K."/>
            <person name="Takano H."/>
            <person name="Sakai Y."/>
            <person name="Yokota A."/>
            <person name="Yabe S."/>
        </authorList>
    </citation>
    <scope>NUCLEOTIDE SEQUENCE</scope>
    <source>
        <strain evidence="5">A3-2</strain>
    </source>
</reference>
<proteinExistence type="inferred from homology"/>
<dbReference type="PROSITE" id="PS50125">
    <property type="entry name" value="GUANYLATE_CYCLASE_2"/>
    <property type="match status" value="1"/>
</dbReference>
<evidence type="ECO:0000313" key="5">
    <source>
        <dbReference type="EMBL" id="BBH92501.1"/>
    </source>
</evidence>
<dbReference type="PANTHER" id="PTHR43081">
    <property type="entry name" value="ADENYLATE CYCLASE, TERMINAL-DIFFERENTIATION SPECIFIC-RELATED"/>
    <property type="match status" value="1"/>
</dbReference>
<dbReference type="SMART" id="SM00044">
    <property type="entry name" value="CYCc"/>
    <property type="match status" value="1"/>
</dbReference>
<evidence type="ECO:0000256" key="2">
    <source>
        <dbReference type="SAM" id="Coils"/>
    </source>
</evidence>
<dbReference type="Pfam" id="PF08448">
    <property type="entry name" value="PAS_4"/>
    <property type="match status" value="1"/>
</dbReference>
<dbReference type="SUPFAM" id="SSF55785">
    <property type="entry name" value="PYP-like sensor domain (PAS domain)"/>
    <property type="match status" value="1"/>
</dbReference>
<evidence type="ECO:0000256" key="1">
    <source>
        <dbReference type="ARBA" id="ARBA00005381"/>
    </source>
</evidence>
<gene>
    <name evidence="5" type="ORF">KTA_07000</name>
</gene>
<dbReference type="InterPro" id="IPR029016">
    <property type="entry name" value="GAF-like_dom_sf"/>
</dbReference>
<feature type="coiled-coil region" evidence="2">
    <location>
        <begin position="64"/>
        <end position="110"/>
    </location>
</feature>
<dbReference type="InterPro" id="IPR013656">
    <property type="entry name" value="PAS_4"/>
</dbReference>
<protein>
    <recommendedName>
        <fullName evidence="6">Guanylate cyclase domain-containing protein</fullName>
    </recommendedName>
</protein>
<dbReference type="InterPro" id="IPR029787">
    <property type="entry name" value="Nucleotide_cyclase"/>
</dbReference>
<dbReference type="InterPro" id="IPR001054">
    <property type="entry name" value="A/G_cyclase"/>
</dbReference>
<dbReference type="SUPFAM" id="SSF55781">
    <property type="entry name" value="GAF domain-like"/>
    <property type="match status" value="1"/>
</dbReference>
<comment type="similarity">
    <text evidence="1">Belongs to the adenylyl cyclase class-3 family.</text>
</comment>
<name>A0A455SZJ8_9CHLR</name>
<dbReference type="GO" id="GO:0035556">
    <property type="term" value="P:intracellular signal transduction"/>
    <property type="evidence" value="ECO:0007669"/>
    <property type="project" value="InterPro"/>
</dbReference>
<dbReference type="SMART" id="SM00091">
    <property type="entry name" value="PAS"/>
    <property type="match status" value="1"/>
</dbReference>
<dbReference type="InterPro" id="IPR050697">
    <property type="entry name" value="Adenylyl/Guanylyl_Cyclase_3/4"/>
</dbReference>
<evidence type="ECO:0000259" key="4">
    <source>
        <dbReference type="PROSITE" id="PS50125"/>
    </source>
</evidence>
<feature type="coiled-coil region" evidence="2">
    <location>
        <begin position="2"/>
        <end position="29"/>
    </location>
</feature>
<evidence type="ECO:0008006" key="6">
    <source>
        <dbReference type="Google" id="ProtNLM"/>
    </source>
</evidence>
<accession>A0A455SZJ8</accession>
<feature type="domain" description="Guanylate cyclase" evidence="4">
    <location>
        <begin position="442"/>
        <end position="573"/>
    </location>
</feature>
<dbReference type="Pfam" id="PF13185">
    <property type="entry name" value="GAF_2"/>
    <property type="match status" value="1"/>
</dbReference>
<dbReference type="GO" id="GO:0004016">
    <property type="term" value="F:adenylate cyclase activity"/>
    <property type="evidence" value="ECO:0007669"/>
    <property type="project" value="UniProtKB-ARBA"/>
</dbReference>
<feature type="domain" description="PAS" evidence="3">
    <location>
        <begin position="280"/>
        <end position="350"/>
    </location>
</feature>
<dbReference type="EMBL" id="AP019377">
    <property type="protein sequence ID" value="BBH92501.1"/>
    <property type="molecule type" value="Genomic_DNA"/>
</dbReference>
<dbReference type="PANTHER" id="PTHR43081:SF1">
    <property type="entry name" value="ADENYLATE CYCLASE, TERMINAL-DIFFERENTIATION SPECIFIC"/>
    <property type="match status" value="1"/>
</dbReference>
<dbReference type="InterPro" id="IPR000014">
    <property type="entry name" value="PAS"/>
</dbReference>
<keyword evidence="2" id="KW-0175">Coiled coil</keyword>
<evidence type="ECO:0000259" key="3">
    <source>
        <dbReference type="PROSITE" id="PS50112"/>
    </source>
</evidence>
<dbReference type="CDD" id="cd00130">
    <property type="entry name" value="PAS"/>
    <property type="match status" value="1"/>
</dbReference>
<dbReference type="Gene3D" id="3.30.450.40">
    <property type="match status" value="1"/>
</dbReference>
<dbReference type="Gene3D" id="3.30.450.20">
    <property type="entry name" value="PAS domain"/>
    <property type="match status" value="1"/>
</dbReference>
<dbReference type="PROSITE" id="PS50112">
    <property type="entry name" value="PAS"/>
    <property type="match status" value="1"/>
</dbReference>
<dbReference type="Pfam" id="PF00211">
    <property type="entry name" value="Guanylate_cyc"/>
    <property type="match status" value="1"/>
</dbReference>
<dbReference type="InterPro" id="IPR003018">
    <property type="entry name" value="GAF"/>
</dbReference>
<dbReference type="InterPro" id="IPR035965">
    <property type="entry name" value="PAS-like_dom_sf"/>
</dbReference>
<dbReference type="AlphaFoldDB" id="A0A455SZJ8"/>
<dbReference type="GO" id="GO:0006171">
    <property type="term" value="P:cAMP biosynthetic process"/>
    <property type="evidence" value="ECO:0007669"/>
    <property type="project" value="TreeGrafter"/>
</dbReference>
<dbReference type="SUPFAM" id="SSF55073">
    <property type="entry name" value="Nucleotide cyclase"/>
    <property type="match status" value="1"/>
</dbReference>
<dbReference type="SMART" id="SM00065">
    <property type="entry name" value="GAF"/>
    <property type="match status" value="1"/>
</dbReference>